<evidence type="ECO:0000256" key="1">
    <source>
        <dbReference type="ARBA" id="ARBA00009034"/>
    </source>
</evidence>
<keyword evidence="10" id="KW-1185">Reference proteome</keyword>
<dbReference type="EMBL" id="CAVLGL010000013">
    <property type="protein sequence ID" value="CAK1579966.1"/>
    <property type="molecule type" value="Genomic_DNA"/>
</dbReference>
<keyword evidence="3" id="KW-0165">Cleavage on pair of basic residues</keyword>
<organism evidence="9 10">
    <name type="scientific">Parnassius mnemosyne</name>
    <name type="common">clouded apollo</name>
    <dbReference type="NCBI Taxonomy" id="213953"/>
    <lineage>
        <taxon>Eukaryota</taxon>
        <taxon>Metazoa</taxon>
        <taxon>Ecdysozoa</taxon>
        <taxon>Arthropoda</taxon>
        <taxon>Hexapoda</taxon>
        <taxon>Insecta</taxon>
        <taxon>Pterygota</taxon>
        <taxon>Neoptera</taxon>
        <taxon>Endopterygota</taxon>
        <taxon>Lepidoptera</taxon>
        <taxon>Glossata</taxon>
        <taxon>Ditrysia</taxon>
        <taxon>Papilionoidea</taxon>
        <taxon>Papilionidae</taxon>
        <taxon>Parnassiinae</taxon>
        <taxon>Parnassini</taxon>
        <taxon>Parnassius</taxon>
        <taxon>Driopa</taxon>
    </lineage>
</organism>
<evidence type="ECO:0000256" key="3">
    <source>
        <dbReference type="ARBA" id="ARBA00022685"/>
    </source>
</evidence>
<keyword evidence="5" id="KW-1015">Disulfide bond</keyword>
<dbReference type="InterPro" id="IPR036438">
    <property type="entry name" value="Insulin-like_sf"/>
</dbReference>
<dbReference type="CDD" id="cd04366">
    <property type="entry name" value="IlGF_insulin_bombyxin_like"/>
    <property type="match status" value="1"/>
</dbReference>
<keyword evidence="4 7" id="KW-0732">Signal</keyword>
<dbReference type="InterPro" id="IPR022352">
    <property type="entry name" value="Ins/IGF/rlx"/>
</dbReference>
<evidence type="ECO:0000256" key="5">
    <source>
        <dbReference type="ARBA" id="ARBA00023157"/>
    </source>
</evidence>
<evidence type="ECO:0000313" key="9">
    <source>
        <dbReference type="EMBL" id="CAK1579966.1"/>
    </source>
</evidence>
<dbReference type="SMART" id="SM00078">
    <property type="entry name" value="IlGF"/>
    <property type="match status" value="1"/>
</dbReference>
<comment type="caution">
    <text evidence="9">The sequence shown here is derived from an EMBL/GenBank/DDBJ whole genome shotgun (WGS) entry which is preliminary data.</text>
</comment>
<comment type="subcellular location">
    <subcellularLocation>
        <location evidence="6">Secreted</location>
    </subcellularLocation>
</comment>
<dbReference type="InterPro" id="IPR022353">
    <property type="entry name" value="Insulin_CS"/>
</dbReference>
<reference evidence="9 10" key="1">
    <citation type="submission" date="2023-11" db="EMBL/GenBank/DDBJ databases">
        <authorList>
            <person name="Hedman E."/>
            <person name="Englund M."/>
            <person name="Stromberg M."/>
            <person name="Nyberg Akerstrom W."/>
            <person name="Nylinder S."/>
            <person name="Jareborg N."/>
            <person name="Kallberg Y."/>
            <person name="Kronander E."/>
        </authorList>
    </citation>
    <scope>NUCLEOTIDE SEQUENCE [LARGE SCALE GENOMIC DNA]</scope>
</reference>
<name>A0AAV1KA39_9NEOP</name>
<dbReference type="Pfam" id="PF00049">
    <property type="entry name" value="Insulin"/>
    <property type="match status" value="1"/>
</dbReference>
<dbReference type="AlphaFoldDB" id="A0AAV1KA39"/>
<evidence type="ECO:0000313" key="10">
    <source>
        <dbReference type="Proteomes" id="UP001314205"/>
    </source>
</evidence>
<feature type="chain" id="PRO_5043527678" description="Insulin-like domain-containing protein" evidence="7">
    <location>
        <begin position="27"/>
        <end position="96"/>
    </location>
</feature>
<dbReference type="InterPro" id="IPR016179">
    <property type="entry name" value="Insulin-like"/>
</dbReference>
<dbReference type="PRINTS" id="PR00276">
    <property type="entry name" value="INSULINFAMLY"/>
</dbReference>
<dbReference type="GO" id="GO:0005576">
    <property type="term" value="C:extracellular region"/>
    <property type="evidence" value="ECO:0007669"/>
    <property type="project" value="UniProtKB-SubCell"/>
</dbReference>
<evidence type="ECO:0000256" key="2">
    <source>
        <dbReference type="ARBA" id="ARBA00011207"/>
    </source>
</evidence>
<evidence type="ECO:0000256" key="4">
    <source>
        <dbReference type="ARBA" id="ARBA00022729"/>
    </source>
</evidence>
<dbReference type="SUPFAM" id="SSF56994">
    <property type="entry name" value="Insulin-like"/>
    <property type="match status" value="1"/>
</dbReference>
<feature type="domain" description="Insulin-like" evidence="8">
    <location>
        <begin position="27"/>
        <end position="96"/>
    </location>
</feature>
<protein>
    <recommendedName>
        <fullName evidence="8">Insulin-like domain-containing protein</fullName>
    </recommendedName>
</protein>
<evidence type="ECO:0000256" key="6">
    <source>
        <dbReference type="RuleBase" id="RU000406"/>
    </source>
</evidence>
<dbReference type="PANTHER" id="PTHR13647">
    <property type="entry name" value="INSULIN-LIKE PEPTIDE 2-RELATED"/>
    <property type="match status" value="1"/>
</dbReference>
<dbReference type="PROSITE" id="PS00262">
    <property type="entry name" value="INSULIN"/>
    <property type="match status" value="1"/>
</dbReference>
<accession>A0AAV1KA39</accession>
<gene>
    <name evidence="9" type="ORF">PARMNEM_LOCUS1834</name>
</gene>
<proteinExistence type="inferred from homology"/>
<dbReference type="Gene3D" id="1.10.100.10">
    <property type="entry name" value="Insulin-like"/>
    <property type="match status" value="1"/>
</dbReference>
<dbReference type="Proteomes" id="UP001314205">
    <property type="component" value="Unassembled WGS sequence"/>
</dbReference>
<evidence type="ECO:0000259" key="8">
    <source>
        <dbReference type="SMART" id="SM00078"/>
    </source>
</evidence>
<dbReference type="PANTHER" id="PTHR13647:SF4">
    <property type="entry name" value="INSULIN-LIKE PEPTIDE 1-RELATED"/>
    <property type="match status" value="1"/>
</dbReference>
<sequence length="96" mass="10993">MKNQLKFVLLSLFGLVIMVACEESYAQVYCGRRLATTLAFLCDNALLVKRSEVQTQNFDWPWIGVHQARSLGREKRQVVSECCDKPCTIDELLSYC</sequence>
<comment type="similarity">
    <text evidence="1 6">Belongs to the insulin family.</text>
</comment>
<dbReference type="PROSITE" id="PS51257">
    <property type="entry name" value="PROKAR_LIPOPROTEIN"/>
    <property type="match status" value="1"/>
</dbReference>
<comment type="subunit">
    <text evidence="2">Heterodimer of a B chain and an A chain linked by two disulfide bonds.</text>
</comment>
<evidence type="ECO:0000256" key="7">
    <source>
        <dbReference type="SAM" id="SignalP"/>
    </source>
</evidence>
<dbReference type="GO" id="GO:0005179">
    <property type="term" value="F:hormone activity"/>
    <property type="evidence" value="ECO:0007669"/>
    <property type="project" value="InterPro"/>
</dbReference>
<keyword evidence="6" id="KW-0964">Secreted</keyword>
<feature type="signal peptide" evidence="7">
    <location>
        <begin position="1"/>
        <end position="26"/>
    </location>
</feature>